<dbReference type="InterPro" id="IPR041249">
    <property type="entry name" value="HEPN_DZIP3"/>
</dbReference>
<dbReference type="PANTHER" id="PTHR47679:SF2">
    <property type="entry name" value="C-TERMINAL OF ROC (COR) DOMAIN-CONTAINING PROTEIN"/>
    <property type="match status" value="1"/>
</dbReference>
<feature type="domain" description="COR" evidence="3">
    <location>
        <begin position="507"/>
        <end position="667"/>
    </location>
</feature>
<dbReference type="Pfam" id="PF16095">
    <property type="entry name" value="COR-A"/>
    <property type="match status" value="1"/>
</dbReference>
<dbReference type="Pfam" id="PF18738">
    <property type="entry name" value="HEPN_DZIP3"/>
    <property type="match status" value="1"/>
</dbReference>
<keyword evidence="5" id="KW-1185">Reference proteome</keyword>
<dbReference type="Proteomes" id="UP000085678">
    <property type="component" value="Unplaced"/>
</dbReference>
<sequence length="886" mass="102145">MATAQIFPFEIPRNEKENYFRMHLLLEHATDVLRDVLRTQLKAAYPGLFDPSKTDKLFDVLDNLQVKHTLLLLKNRKVRNSSQMKLLYPSGTPSTTVTTQDLDITLAVVLLRNITNLNPHAKWENPPASDTSIEANIGRVKTYRNQLSHGQRLGITDTAFQAEFNALKQVLLSLSPIYTSDDYDKLLIVPLDAKDFRAKFDRLCASGAVPVYRQRVAIVGPYGVGKTHLVKRLLQEEYDEETDAYTPGVKIYRHRCIVHKDGRSCWVRGKDDPEDHLVQHMVIGIQNPDAFRRVDQVDEEPPVKSRKVEKVIYSNTRESETAETASFKIFHPDLVQKIKSVARGEPVDPEKQITIWDFGGQDVYYTTHQTFLSEQNIYLLVFRLDVNLDTKIPVYRGEKTVKEFIVYWLNSIHMHTVRKSKEKKSVIPHVLIIGTHKDKLASEVAADEILGQLLDYLEDKQELAEHVYRCFAISNLADVEEFDEIKSEIEHLCGYSRDREAGRQMHPVRWFQLELDLAKKSEERPIIYIKELRDMARLVGIRDAELDEMFIPYHHHLGDVLHFKVDGLENIVILDPQWLADLFSAIMTPPVSKSGKDRLDYLKRSLEKGELNEEVFDVYLQKEKMTDMKNEVIQLMEHFDLMLDISKSVQNPMLPSGKRKFVVPCMLKSNDLVKYRPPEKAREISLFISFPHGFFPPGLFHRLIIRLLRKYKPYHCVNGIPDVGFDHASFRLEDKTSVLHLFTAEKDIELVITNAAGPPKPHVYFNTRQTVENELSYLQKTYCPRMHFGHYIRVNHGKIPIEAETVLEKDVICVCVENAEVPIDLRPYRVWFSGEEAVKKAPLVARMRLSESNSVNHEQGRTEEKEKGLPHNQSLETASAQTSSTY</sequence>
<dbReference type="RefSeq" id="XP_013395172.1">
    <property type="nucleotide sequence ID" value="XM_013539718.1"/>
</dbReference>
<feature type="compositionally biased region" description="Polar residues" evidence="2">
    <location>
        <begin position="871"/>
        <end position="886"/>
    </location>
</feature>
<dbReference type="AlphaFoldDB" id="A0A1S3IA84"/>
<keyword evidence="1" id="KW-0677">Repeat</keyword>
<organism evidence="5 6">
    <name type="scientific">Lingula anatina</name>
    <name type="common">Brachiopod</name>
    <name type="synonym">Lingula unguis</name>
    <dbReference type="NCBI Taxonomy" id="7574"/>
    <lineage>
        <taxon>Eukaryota</taxon>
        <taxon>Metazoa</taxon>
        <taxon>Spiralia</taxon>
        <taxon>Lophotrochozoa</taxon>
        <taxon>Brachiopoda</taxon>
        <taxon>Linguliformea</taxon>
        <taxon>Lingulata</taxon>
        <taxon>Lingulida</taxon>
        <taxon>Linguloidea</taxon>
        <taxon>Lingulidae</taxon>
        <taxon>Lingula</taxon>
    </lineage>
</organism>
<dbReference type="GeneID" id="106162424"/>
<dbReference type="Pfam" id="PF08477">
    <property type="entry name" value="Roc"/>
    <property type="match status" value="1"/>
</dbReference>
<dbReference type="Gene3D" id="3.40.50.300">
    <property type="entry name" value="P-loop containing nucleotide triphosphate hydrolases"/>
    <property type="match status" value="1"/>
</dbReference>
<reference evidence="6" key="1">
    <citation type="submission" date="2025-08" db="UniProtKB">
        <authorList>
            <consortium name="RefSeq"/>
        </authorList>
    </citation>
    <scope>IDENTIFICATION</scope>
    <source>
        <tissue evidence="6">Gonads</tissue>
    </source>
</reference>
<dbReference type="InParanoid" id="A0A1S3IA84"/>
<name>A0A1S3IA84_LINAN</name>
<accession>A0A1S3IA84</accession>
<dbReference type="OrthoDB" id="6116593at2759"/>
<dbReference type="KEGG" id="lak:106162424"/>
<protein>
    <submittedName>
        <fullName evidence="6">Uncharacterized protein LOC106162424 isoform X1</fullName>
    </submittedName>
</protein>
<evidence type="ECO:0000256" key="2">
    <source>
        <dbReference type="SAM" id="MobiDB-lite"/>
    </source>
</evidence>
<feature type="region of interest" description="Disordered" evidence="2">
    <location>
        <begin position="850"/>
        <end position="886"/>
    </location>
</feature>
<feature type="compositionally biased region" description="Basic and acidic residues" evidence="2">
    <location>
        <begin position="858"/>
        <end position="869"/>
    </location>
</feature>
<evidence type="ECO:0000259" key="3">
    <source>
        <dbReference type="Pfam" id="PF16095"/>
    </source>
</evidence>
<dbReference type="InterPro" id="IPR036388">
    <property type="entry name" value="WH-like_DNA-bd_sf"/>
</dbReference>
<proteinExistence type="predicted"/>
<evidence type="ECO:0000313" key="6">
    <source>
        <dbReference type="RefSeq" id="XP_013395172.1"/>
    </source>
</evidence>
<dbReference type="SUPFAM" id="SSF52540">
    <property type="entry name" value="P-loop containing nucleoside triphosphate hydrolases"/>
    <property type="match status" value="1"/>
</dbReference>
<dbReference type="InterPro" id="IPR027417">
    <property type="entry name" value="P-loop_NTPase"/>
</dbReference>
<evidence type="ECO:0000313" key="5">
    <source>
        <dbReference type="Proteomes" id="UP000085678"/>
    </source>
</evidence>
<dbReference type="InterPro" id="IPR032171">
    <property type="entry name" value="COR-A"/>
</dbReference>
<dbReference type="Gene3D" id="1.10.10.10">
    <property type="entry name" value="Winged helix-like DNA-binding domain superfamily/Winged helix DNA-binding domain"/>
    <property type="match status" value="1"/>
</dbReference>
<gene>
    <name evidence="6" type="primary">LOC106162424</name>
</gene>
<dbReference type="PANTHER" id="PTHR47679">
    <property type="entry name" value="PROTEIN TORNADO 1"/>
    <property type="match status" value="1"/>
</dbReference>
<evidence type="ECO:0000259" key="4">
    <source>
        <dbReference type="Pfam" id="PF18738"/>
    </source>
</evidence>
<feature type="domain" description="DZIP3-like HEPN" evidence="4">
    <location>
        <begin position="56"/>
        <end position="195"/>
    </location>
</feature>
<evidence type="ECO:0000256" key="1">
    <source>
        <dbReference type="ARBA" id="ARBA00022737"/>
    </source>
</evidence>